<dbReference type="OrthoDB" id="5822666at2759"/>
<comment type="caution">
    <text evidence="3">The sequence shown here is derived from an EMBL/GenBank/DDBJ whole genome shotgun (WGS) entry which is preliminary data.</text>
</comment>
<accession>A0A2A2JHS9</accession>
<proteinExistence type="predicted"/>
<feature type="region of interest" description="Disordered" evidence="2">
    <location>
        <begin position="91"/>
        <end position="114"/>
    </location>
</feature>
<keyword evidence="4" id="KW-1185">Reference proteome</keyword>
<dbReference type="Proteomes" id="UP000218231">
    <property type="component" value="Unassembled WGS sequence"/>
</dbReference>
<feature type="coiled-coil region" evidence="1">
    <location>
        <begin position="13"/>
        <end position="65"/>
    </location>
</feature>
<keyword evidence="1" id="KW-0175">Coiled coil</keyword>
<name>A0A2A2JHS9_9BILA</name>
<reference evidence="3 4" key="1">
    <citation type="journal article" date="2017" name="Curr. Biol.">
        <title>Genome architecture and evolution of a unichromosomal asexual nematode.</title>
        <authorList>
            <person name="Fradin H."/>
            <person name="Zegar C."/>
            <person name="Gutwein M."/>
            <person name="Lucas J."/>
            <person name="Kovtun M."/>
            <person name="Corcoran D."/>
            <person name="Baugh L.R."/>
            <person name="Kiontke K."/>
            <person name="Gunsalus K."/>
            <person name="Fitch D.H."/>
            <person name="Piano F."/>
        </authorList>
    </citation>
    <scope>NUCLEOTIDE SEQUENCE [LARGE SCALE GENOMIC DNA]</scope>
    <source>
        <strain evidence="3">PF1309</strain>
    </source>
</reference>
<feature type="compositionally biased region" description="Low complexity" evidence="2">
    <location>
        <begin position="96"/>
        <end position="114"/>
    </location>
</feature>
<dbReference type="AlphaFoldDB" id="A0A2A2JHS9"/>
<gene>
    <name evidence="3" type="ORF">WR25_06838</name>
</gene>
<dbReference type="EMBL" id="LIAE01010427">
    <property type="protein sequence ID" value="PAV61204.1"/>
    <property type="molecule type" value="Genomic_DNA"/>
</dbReference>
<dbReference type="STRING" id="2018661.A0A2A2JHS9"/>
<evidence type="ECO:0000256" key="1">
    <source>
        <dbReference type="SAM" id="Coils"/>
    </source>
</evidence>
<organism evidence="3 4">
    <name type="scientific">Diploscapter pachys</name>
    <dbReference type="NCBI Taxonomy" id="2018661"/>
    <lineage>
        <taxon>Eukaryota</taxon>
        <taxon>Metazoa</taxon>
        <taxon>Ecdysozoa</taxon>
        <taxon>Nematoda</taxon>
        <taxon>Chromadorea</taxon>
        <taxon>Rhabditida</taxon>
        <taxon>Rhabditina</taxon>
        <taxon>Rhabditomorpha</taxon>
        <taxon>Rhabditoidea</taxon>
        <taxon>Rhabditidae</taxon>
        <taxon>Diploscapter</taxon>
    </lineage>
</organism>
<evidence type="ECO:0000256" key="2">
    <source>
        <dbReference type="SAM" id="MobiDB-lite"/>
    </source>
</evidence>
<evidence type="ECO:0000313" key="3">
    <source>
        <dbReference type="EMBL" id="PAV61204.1"/>
    </source>
</evidence>
<evidence type="ECO:0000313" key="4">
    <source>
        <dbReference type="Proteomes" id="UP000218231"/>
    </source>
</evidence>
<sequence>MSENDVEYWKHKYALLEEQFLLSKKRNEELEERLLEMAEKSATEEAALREEIIELCKKLTTAEEKVCKLEKQCLRFQKDCEALLHLAKLNSQRNEPTGTPSSPQPQTTETPEDPFTNIVSIQTKIFNGTWAKNYEDLDILRMHEGFIYGFKWCDSRIKIV</sequence>
<protein>
    <submittedName>
        <fullName evidence="3">Uncharacterized protein</fullName>
    </submittedName>
</protein>